<name>A0A4Y2SIL7_ARAVE</name>
<dbReference type="Proteomes" id="UP000499080">
    <property type="component" value="Unassembled WGS sequence"/>
</dbReference>
<accession>A0A4Y2SIL7</accession>
<evidence type="ECO:0000313" key="1">
    <source>
        <dbReference type="EMBL" id="GBN87119.1"/>
    </source>
</evidence>
<gene>
    <name evidence="1" type="ORF">AVEN_231550_1</name>
</gene>
<organism evidence="1 2">
    <name type="scientific">Araneus ventricosus</name>
    <name type="common">Orbweaver spider</name>
    <name type="synonym">Epeira ventricosa</name>
    <dbReference type="NCBI Taxonomy" id="182803"/>
    <lineage>
        <taxon>Eukaryota</taxon>
        <taxon>Metazoa</taxon>
        <taxon>Ecdysozoa</taxon>
        <taxon>Arthropoda</taxon>
        <taxon>Chelicerata</taxon>
        <taxon>Arachnida</taxon>
        <taxon>Araneae</taxon>
        <taxon>Araneomorphae</taxon>
        <taxon>Entelegynae</taxon>
        <taxon>Araneoidea</taxon>
        <taxon>Araneidae</taxon>
        <taxon>Araneus</taxon>
    </lineage>
</organism>
<evidence type="ECO:0000313" key="2">
    <source>
        <dbReference type="Proteomes" id="UP000499080"/>
    </source>
</evidence>
<comment type="caution">
    <text evidence="1">The sequence shown here is derived from an EMBL/GenBank/DDBJ whole genome shotgun (WGS) entry which is preliminary data.</text>
</comment>
<proteinExistence type="predicted"/>
<sequence length="66" mass="7679">MERLSKFECSGLDCQFDYHPGIVERGIKPKLLQESLAKWLSLKYLGSMDMLFLLELHQFLLQCGMV</sequence>
<keyword evidence="2" id="KW-1185">Reference proteome</keyword>
<dbReference type="EMBL" id="BGPR01021640">
    <property type="protein sequence ID" value="GBN87119.1"/>
    <property type="molecule type" value="Genomic_DNA"/>
</dbReference>
<dbReference type="AlphaFoldDB" id="A0A4Y2SIL7"/>
<protein>
    <submittedName>
        <fullName evidence="1">Uncharacterized protein</fullName>
    </submittedName>
</protein>
<reference evidence="1 2" key="1">
    <citation type="journal article" date="2019" name="Sci. Rep.">
        <title>Orb-weaving spider Araneus ventricosus genome elucidates the spidroin gene catalogue.</title>
        <authorList>
            <person name="Kono N."/>
            <person name="Nakamura H."/>
            <person name="Ohtoshi R."/>
            <person name="Moran D.A.P."/>
            <person name="Shinohara A."/>
            <person name="Yoshida Y."/>
            <person name="Fujiwara M."/>
            <person name="Mori M."/>
            <person name="Tomita M."/>
            <person name="Arakawa K."/>
        </authorList>
    </citation>
    <scope>NUCLEOTIDE SEQUENCE [LARGE SCALE GENOMIC DNA]</scope>
</reference>